<comment type="caution">
    <text evidence="1">The sequence shown here is derived from an EMBL/GenBank/DDBJ whole genome shotgun (WGS) entry which is preliminary data.</text>
</comment>
<protein>
    <submittedName>
        <fullName evidence="1">3705_t:CDS:1</fullName>
    </submittedName>
</protein>
<accession>A0A9N8V0W1</accession>
<evidence type="ECO:0000313" key="2">
    <source>
        <dbReference type="Proteomes" id="UP000789831"/>
    </source>
</evidence>
<organism evidence="1 2">
    <name type="scientific">Ambispora gerdemannii</name>
    <dbReference type="NCBI Taxonomy" id="144530"/>
    <lineage>
        <taxon>Eukaryota</taxon>
        <taxon>Fungi</taxon>
        <taxon>Fungi incertae sedis</taxon>
        <taxon>Mucoromycota</taxon>
        <taxon>Glomeromycotina</taxon>
        <taxon>Glomeromycetes</taxon>
        <taxon>Archaeosporales</taxon>
        <taxon>Ambisporaceae</taxon>
        <taxon>Ambispora</taxon>
    </lineage>
</organism>
<reference evidence="1" key="1">
    <citation type="submission" date="2021-06" db="EMBL/GenBank/DDBJ databases">
        <authorList>
            <person name="Kallberg Y."/>
            <person name="Tangrot J."/>
            <person name="Rosling A."/>
        </authorList>
    </citation>
    <scope>NUCLEOTIDE SEQUENCE</scope>
    <source>
        <strain evidence="1">MT106</strain>
    </source>
</reference>
<name>A0A9N8V0W1_9GLOM</name>
<keyword evidence="2" id="KW-1185">Reference proteome</keyword>
<dbReference type="Proteomes" id="UP000789831">
    <property type="component" value="Unassembled WGS sequence"/>
</dbReference>
<sequence>MVHLRKEQLRQMLKKSEKDVETTKVVPFTKGKSVASNLEKHQTLKKSRKRKEELDDEDIEIITKGSGSDFLFLTAEKLLAPYNLSSVQLQESPN</sequence>
<gene>
    <name evidence="1" type="ORF">AGERDE_LOCUS563</name>
</gene>
<dbReference type="AlphaFoldDB" id="A0A9N8V0W1"/>
<evidence type="ECO:0000313" key="1">
    <source>
        <dbReference type="EMBL" id="CAG8435626.1"/>
    </source>
</evidence>
<proteinExistence type="predicted"/>
<dbReference type="EMBL" id="CAJVPL010000027">
    <property type="protein sequence ID" value="CAG8435626.1"/>
    <property type="molecule type" value="Genomic_DNA"/>
</dbReference>